<keyword evidence="2 5" id="KW-0255">Endonuclease</keyword>
<dbReference type="PROSITE" id="PS50084">
    <property type="entry name" value="KH_TYPE_1"/>
    <property type="match status" value="1"/>
</dbReference>
<keyword evidence="4 5" id="KW-0694">RNA-binding</keyword>
<keyword evidence="5" id="KW-0812">Transmembrane</keyword>
<dbReference type="CDD" id="cd00077">
    <property type="entry name" value="HDc"/>
    <property type="match status" value="1"/>
</dbReference>
<keyword evidence="1 5" id="KW-0540">Nuclease</keyword>
<evidence type="ECO:0000256" key="3">
    <source>
        <dbReference type="ARBA" id="ARBA00022801"/>
    </source>
</evidence>
<dbReference type="InterPro" id="IPR006675">
    <property type="entry name" value="HDIG_dom"/>
</dbReference>
<dbReference type="SMART" id="SM00322">
    <property type="entry name" value="KH"/>
    <property type="match status" value="1"/>
</dbReference>
<reference evidence="9 10" key="1">
    <citation type="submission" date="2019-05" db="EMBL/GenBank/DDBJ databases">
        <authorList>
            <consortium name="Science for Life Laboratories"/>
        </authorList>
    </citation>
    <scope>NUCLEOTIDE SEQUENCE [LARGE SCALE GENOMIC DNA]</scope>
    <source>
        <strain evidence="9">Soil9</strain>
    </source>
</reference>
<accession>A0A6P2D753</accession>
<dbReference type="NCBIfam" id="TIGR00277">
    <property type="entry name" value="HDIG"/>
    <property type="match status" value="1"/>
</dbReference>
<proteinExistence type="inferred from homology"/>
<dbReference type="GO" id="GO:0005886">
    <property type="term" value="C:plasma membrane"/>
    <property type="evidence" value="ECO:0007669"/>
    <property type="project" value="UniProtKB-SubCell"/>
</dbReference>
<dbReference type="Pfam" id="PF01966">
    <property type="entry name" value="HD"/>
    <property type="match status" value="1"/>
</dbReference>
<dbReference type="Pfam" id="PF12072">
    <property type="entry name" value="RNase_Y_N"/>
    <property type="match status" value="1"/>
</dbReference>
<dbReference type="EC" id="3.1.-.-" evidence="5 6"/>
<dbReference type="HAMAP" id="MF_00335">
    <property type="entry name" value="RNase_Y"/>
    <property type="match status" value="1"/>
</dbReference>
<evidence type="ECO:0000256" key="4">
    <source>
        <dbReference type="ARBA" id="ARBA00022884"/>
    </source>
</evidence>
<dbReference type="NCBIfam" id="TIGR03319">
    <property type="entry name" value="RNase_Y"/>
    <property type="match status" value="1"/>
</dbReference>
<evidence type="ECO:0000256" key="2">
    <source>
        <dbReference type="ARBA" id="ARBA00022759"/>
    </source>
</evidence>
<dbReference type="GO" id="GO:0006402">
    <property type="term" value="P:mRNA catabolic process"/>
    <property type="evidence" value="ECO:0007669"/>
    <property type="project" value="UniProtKB-UniRule"/>
</dbReference>
<comment type="subcellular location">
    <subcellularLocation>
        <location evidence="5">Cell membrane</location>
        <topology evidence="5">Single-pass membrane protein</topology>
    </subcellularLocation>
</comment>
<evidence type="ECO:0000256" key="5">
    <source>
        <dbReference type="HAMAP-Rule" id="MF_00335"/>
    </source>
</evidence>
<dbReference type="AlphaFoldDB" id="A0A6P2D753"/>
<organism evidence="9 10">
    <name type="scientific">Gemmata massiliana</name>
    <dbReference type="NCBI Taxonomy" id="1210884"/>
    <lineage>
        <taxon>Bacteria</taxon>
        <taxon>Pseudomonadati</taxon>
        <taxon>Planctomycetota</taxon>
        <taxon>Planctomycetia</taxon>
        <taxon>Gemmatales</taxon>
        <taxon>Gemmataceae</taxon>
        <taxon>Gemmata</taxon>
    </lineage>
</organism>
<evidence type="ECO:0000313" key="10">
    <source>
        <dbReference type="Proteomes" id="UP000464178"/>
    </source>
</evidence>
<keyword evidence="10" id="KW-1185">Reference proteome</keyword>
<gene>
    <name evidence="5" type="primary">rny</name>
    <name evidence="9" type="ORF">SOIL9_17400</name>
</gene>
<dbReference type="PANTHER" id="PTHR12826:SF15">
    <property type="entry name" value="RIBONUCLEASE Y"/>
    <property type="match status" value="1"/>
</dbReference>
<evidence type="ECO:0000256" key="7">
    <source>
        <dbReference type="SAM" id="Coils"/>
    </source>
</evidence>
<dbReference type="Gene3D" id="3.30.1370.10">
    <property type="entry name" value="K Homology domain, type 1"/>
    <property type="match status" value="1"/>
</dbReference>
<dbReference type="SMART" id="SM00471">
    <property type="entry name" value="HDc"/>
    <property type="match status" value="1"/>
</dbReference>
<evidence type="ECO:0000259" key="8">
    <source>
        <dbReference type="PROSITE" id="PS51831"/>
    </source>
</evidence>
<keyword evidence="5" id="KW-1003">Cell membrane</keyword>
<dbReference type="GO" id="GO:0003723">
    <property type="term" value="F:RNA binding"/>
    <property type="evidence" value="ECO:0007669"/>
    <property type="project" value="UniProtKB-UniRule"/>
</dbReference>
<keyword evidence="5" id="KW-1133">Transmembrane helix</keyword>
<dbReference type="InterPro" id="IPR004087">
    <property type="entry name" value="KH_dom"/>
</dbReference>
<evidence type="ECO:0000313" key="9">
    <source>
        <dbReference type="EMBL" id="VTR95974.1"/>
    </source>
</evidence>
<keyword evidence="5" id="KW-0472">Membrane</keyword>
<keyword evidence="7" id="KW-0175">Coiled coil</keyword>
<evidence type="ECO:0000256" key="1">
    <source>
        <dbReference type="ARBA" id="ARBA00022722"/>
    </source>
</evidence>
<dbReference type="InterPro" id="IPR004088">
    <property type="entry name" value="KH_dom_type_1"/>
</dbReference>
<dbReference type="InterPro" id="IPR017705">
    <property type="entry name" value="Ribonuclease_Y"/>
</dbReference>
<dbReference type="EMBL" id="LR593886">
    <property type="protein sequence ID" value="VTR95974.1"/>
    <property type="molecule type" value="Genomic_DNA"/>
</dbReference>
<dbReference type="CDD" id="cd22431">
    <property type="entry name" value="KH-I_RNaseY"/>
    <property type="match status" value="1"/>
</dbReference>
<dbReference type="Proteomes" id="UP000464178">
    <property type="component" value="Chromosome"/>
</dbReference>
<dbReference type="SUPFAM" id="SSF54791">
    <property type="entry name" value="Eukaryotic type KH-domain (KH-domain type I)"/>
    <property type="match status" value="1"/>
</dbReference>
<name>A0A6P2D753_9BACT</name>
<dbReference type="SUPFAM" id="SSF109604">
    <property type="entry name" value="HD-domain/PDEase-like"/>
    <property type="match status" value="1"/>
</dbReference>
<dbReference type="KEGG" id="gms:SOIL9_17400"/>
<dbReference type="PANTHER" id="PTHR12826">
    <property type="entry name" value="RIBONUCLEASE Y"/>
    <property type="match status" value="1"/>
</dbReference>
<dbReference type="RefSeq" id="WP_162670321.1">
    <property type="nucleotide sequence ID" value="NZ_LR593886.1"/>
</dbReference>
<dbReference type="InterPro" id="IPR006674">
    <property type="entry name" value="HD_domain"/>
</dbReference>
<dbReference type="GO" id="GO:0004521">
    <property type="term" value="F:RNA endonuclease activity"/>
    <property type="evidence" value="ECO:0007669"/>
    <property type="project" value="UniProtKB-UniRule"/>
</dbReference>
<feature type="transmembrane region" description="Helical" evidence="5">
    <location>
        <begin position="6"/>
        <end position="25"/>
    </location>
</feature>
<comment type="similarity">
    <text evidence="5">Belongs to the RNase Y family.</text>
</comment>
<comment type="function">
    <text evidence="5">Endoribonuclease that initiates mRNA decay.</text>
</comment>
<dbReference type="GO" id="GO:0016787">
    <property type="term" value="F:hydrolase activity"/>
    <property type="evidence" value="ECO:0007669"/>
    <property type="project" value="UniProtKB-KW"/>
</dbReference>
<dbReference type="InterPro" id="IPR036612">
    <property type="entry name" value="KH_dom_type_1_sf"/>
</dbReference>
<protein>
    <recommendedName>
        <fullName evidence="5 6">Ribonuclease Y</fullName>
        <shortName evidence="5">RNase Y</shortName>
        <ecNumber evidence="5 6">3.1.-.-</ecNumber>
    </recommendedName>
</protein>
<keyword evidence="3 5" id="KW-0378">Hydrolase</keyword>
<feature type="domain" description="HD" evidence="8">
    <location>
        <begin position="347"/>
        <end position="441"/>
    </location>
</feature>
<dbReference type="Pfam" id="PF00013">
    <property type="entry name" value="KH_1"/>
    <property type="match status" value="1"/>
</dbReference>
<feature type="coiled-coil region" evidence="7">
    <location>
        <begin position="67"/>
        <end position="129"/>
    </location>
</feature>
<sequence>MEPLLIGGLVVVAALMGIGGTYLVVRRSPPVTVREPAPPDPEVMRRAEARGEELVEQSRRDAERIVREAELKARDEAVRRREELSRELDTARSEVRDLERRVEKREDAVEQHQRELVRKEKYVDGLKEKIAEREDALDKKAHHLDGLIDKQTKQLHELSGLSREDAQKLLLERLERELSDEIAKKIRQHDERMKQQAEATAREIVTIAIQRYAAHQTAGATVSTVDIPSDDMKGRIIGREGRNIRTFEKLTGVDVIVDDTPGVVIVSAFDNVRRETARIALTKLIQDGRIHPTRIEEVVAETQAEMEKHIQELGTQAVLDADVQMPHEKLVYLLGRLRFRTSYSQNVLAHSVEVAHLCGIMASELGLSPAIARRCGLLHDVGKAADHEMEGGHPKVGAELAKRYGETSKEVLHAIAGHHDDITIDNIYTVLVASADAISASRPGARRETLEKYVKRLADLEAVACGFPEVDQAFAIQAGRELRVIANAQRTNDADAVRICRDIARSIEQQLDYPGEIKVTVIRESRATDTAK</sequence>
<dbReference type="PROSITE" id="PS51831">
    <property type="entry name" value="HD"/>
    <property type="match status" value="1"/>
</dbReference>
<dbReference type="InterPro" id="IPR022711">
    <property type="entry name" value="RNase_Y_N"/>
</dbReference>
<dbReference type="Gene3D" id="1.10.3210.10">
    <property type="entry name" value="Hypothetical protein af1432"/>
    <property type="match status" value="1"/>
</dbReference>
<evidence type="ECO:0000256" key="6">
    <source>
        <dbReference type="NCBIfam" id="TIGR03319"/>
    </source>
</evidence>
<dbReference type="InterPro" id="IPR003607">
    <property type="entry name" value="HD/PDEase_dom"/>
</dbReference>